<dbReference type="EMBL" id="WLZY01000009">
    <property type="protein sequence ID" value="NDL60001.1"/>
    <property type="molecule type" value="Genomic_DNA"/>
</dbReference>
<dbReference type="SUPFAM" id="SSF53335">
    <property type="entry name" value="S-adenosyl-L-methionine-dependent methyltransferases"/>
    <property type="match status" value="1"/>
</dbReference>
<comment type="catalytic activity">
    <reaction evidence="12">
        <text>small RNA 3'-end nucleotide + S-adenosyl-L-methionine = small RNA 3'-end 2'-O-methylnucleotide + S-adenosyl-L-homocysteine + H(+)</text>
        <dbReference type="Rhea" id="RHEA:37887"/>
        <dbReference type="Rhea" id="RHEA-COMP:10415"/>
        <dbReference type="Rhea" id="RHEA-COMP:10416"/>
        <dbReference type="ChEBI" id="CHEBI:15378"/>
        <dbReference type="ChEBI" id="CHEBI:57856"/>
        <dbReference type="ChEBI" id="CHEBI:59789"/>
        <dbReference type="ChEBI" id="CHEBI:74896"/>
        <dbReference type="ChEBI" id="CHEBI:74898"/>
        <dbReference type="EC" id="2.1.1.386"/>
    </reaction>
</comment>
<evidence type="ECO:0000256" key="3">
    <source>
        <dbReference type="ARBA" id="ARBA00021330"/>
    </source>
</evidence>
<evidence type="ECO:0000256" key="7">
    <source>
        <dbReference type="ARBA" id="ARBA00022723"/>
    </source>
</evidence>
<dbReference type="NCBIfam" id="TIGR04074">
    <property type="entry name" value="bacter_Hen1"/>
    <property type="match status" value="1"/>
</dbReference>
<dbReference type="InterPro" id="IPR024740">
    <property type="entry name" value="Hen1_N"/>
</dbReference>
<evidence type="ECO:0000256" key="2">
    <source>
        <dbReference type="ARBA" id="ARBA00009026"/>
    </source>
</evidence>
<dbReference type="InterPro" id="IPR029063">
    <property type="entry name" value="SAM-dependent_MTases_sf"/>
</dbReference>
<reference evidence="14 15" key="1">
    <citation type="submission" date="2019-11" db="EMBL/GenBank/DDBJ databases">
        <authorList>
            <person name="Li X.-J."/>
            <person name="Feng X.-M."/>
        </authorList>
    </citation>
    <scope>NUCLEOTIDE SEQUENCE [LARGE SCALE GENOMIC DNA]</scope>
    <source>
        <strain evidence="14 15">XMNu-373</strain>
    </source>
</reference>
<evidence type="ECO:0000256" key="5">
    <source>
        <dbReference type="ARBA" id="ARBA00022679"/>
    </source>
</evidence>
<gene>
    <name evidence="14" type="ORF">F7O44_23280</name>
</gene>
<dbReference type="InterPro" id="IPR038546">
    <property type="entry name" value="Hen1_N_sf"/>
</dbReference>
<keyword evidence="10" id="KW-0943">RNA-mediated gene silencing</keyword>
<dbReference type="InterPro" id="IPR026610">
    <property type="entry name" value="Hen1"/>
</dbReference>
<keyword evidence="15" id="KW-1185">Reference proteome</keyword>
<dbReference type="CDD" id="cd02440">
    <property type="entry name" value="AdoMet_MTases"/>
    <property type="match status" value="1"/>
</dbReference>
<keyword evidence="7" id="KW-0479">Metal-binding</keyword>
<dbReference type="GO" id="GO:0001510">
    <property type="term" value="P:RNA methylation"/>
    <property type="evidence" value="ECO:0007669"/>
    <property type="project" value="InterPro"/>
</dbReference>
<evidence type="ECO:0000313" key="15">
    <source>
        <dbReference type="Proteomes" id="UP000460435"/>
    </source>
</evidence>
<keyword evidence="4 14" id="KW-0489">Methyltransferase</keyword>
<accession>A0A7K3M9H7</accession>
<dbReference type="Gene3D" id="3.40.50.150">
    <property type="entry name" value="Vaccinia Virus protein VP39"/>
    <property type="match status" value="1"/>
</dbReference>
<dbReference type="PANTHER" id="PTHR21404">
    <property type="entry name" value="HEN1"/>
    <property type="match status" value="1"/>
</dbReference>
<protein>
    <recommendedName>
        <fullName evidence="3">Small RNA 2'-O-methyltransferase</fullName>
        <ecNumber evidence="11">2.1.1.386</ecNumber>
    </recommendedName>
</protein>
<evidence type="ECO:0000313" key="14">
    <source>
        <dbReference type="EMBL" id="NDL60001.1"/>
    </source>
</evidence>
<dbReference type="Proteomes" id="UP000460435">
    <property type="component" value="Unassembled WGS sequence"/>
</dbReference>
<dbReference type="Pfam" id="PF12623">
    <property type="entry name" value="Hen1_L"/>
    <property type="match status" value="1"/>
</dbReference>
<dbReference type="InterPro" id="IPR024026">
    <property type="entry name" value="3'-RNA_MeTfrase_Hen1_bac"/>
</dbReference>
<evidence type="ECO:0000256" key="9">
    <source>
        <dbReference type="ARBA" id="ARBA00022884"/>
    </source>
</evidence>
<dbReference type="AlphaFoldDB" id="A0A7K3M9H7"/>
<evidence type="ECO:0000256" key="10">
    <source>
        <dbReference type="ARBA" id="ARBA00023158"/>
    </source>
</evidence>
<keyword evidence="5 14" id="KW-0808">Transferase</keyword>
<feature type="domain" description="Hen1 N-terminal" evidence="13">
    <location>
        <begin position="1"/>
        <end position="242"/>
    </location>
</feature>
<comment type="cofactor">
    <cofactor evidence="1">
        <name>Mg(2+)</name>
        <dbReference type="ChEBI" id="CHEBI:18420"/>
    </cofactor>
</comment>
<keyword evidence="8" id="KW-0460">Magnesium</keyword>
<proteinExistence type="inferred from homology"/>
<evidence type="ECO:0000256" key="4">
    <source>
        <dbReference type="ARBA" id="ARBA00022603"/>
    </source>
</evidence>
<dbReference type="RefSeq" id="WP_162452706.1">
    <property type="nucleotide sequence ID" value="NZ_WLZY01000009.1"/>
</dbReference>
<evidence type="ECO:0000256" key="8">
    <source>
        <dbReference type="ARBA" id="ARBA00022842"/>
    </source>
</evidence>
<dbReference type="EC" id="2.1.1.386" evidence="11"/>
<dbReference type="Pfam" id="PF13489">
    <property type="entry name" value="Methyltransf_23"/>
    <property type="match status" value="1"/>
</dbReference>
<evidence type="ECO:0000256" key="11">
    <source>
        <dbReference type="ARBA" id="ARBA00035025"/>
    </source>
</evidence>
<evidence type="ECO:0000256" key="1">
    <source>
        <dbReference type="ARBA" id="ARBA00001946"/>
    </source>
</evidence>
<keyword evidence="6" id="KW-0949">S-adenosyl-L-methionine</keyword>
<evidence type="ECO:0000259" key="13">
    <source>
        <dbReference type="Pfam" id="PF12623"/>
    </source>
</evidence>
<evidence type="ECO:0000256" key="12">
    <source>
        <dbReference type="ARBA" id="ARBA00048418"/>
    </source>
</evidence>
<evidence type="ECO:0000256" key="6">
    <source>
        <dbReference type="ARBA" id="ARBA00022691"/>
    </source>
</evidence>
<dbReference type="PANTHER" id="PTHR21404:SF3">
    <property type="entry name" value="SMALL RNA 2'-O-METHYLTRANSFERASE"/>
    <property type="match status" value="1"/>
</dbReference>
<dbReference type="GO" id="GO:0090486">
    <property type="term" value="F:small RNA 2'-O-methyltransferase activity"/>
    <property type="evidence" value="ECO:0007669"/>
    <property type="project" value="UniProtKB-EC"/>
</dbReference>
<name>A0A7K3M9H7_9ACTN</name>
<organism evidence="14 15">
    <name type="scientific">Phytoactinopolyspora mesophila</name>
    <dbReference type="NCBI Taxonomy" id="2650750"/>
    <lineage>
        <taxon>Bacteria</taxon>
        <taxon>Bacillati</taxon>
        <taxon>Actinomycetota</taxon>
        <taxon>Actinomycetes</taxon>
        <taxon>Jiangellales</taxon>
        <taxon>Jiangellaceae</taxon>
        <taxon>Phytoactinopolyspora</taxon>
    </lineage>
</organism>
<keyword evidence="9" id="KW-0694">RNA-binding</keyword>
<dbReference type="GO" id="GO:0003723">
    <property type="term" value="F:RNA binding"/>
    <property type="evidence" value="ECO:0007669"/>
    <property type="project" value="UniProtKB-KW"/>
</dbReference>
<dbReference type="Gene3D" id="3.30.1610.20">
    <property type="entry name" value="Hen1, N-terminal domain"/>
    <property type="match status" value="1"/>
</dbReference>
<sequence length="473" mass="52029">MYVTITSTAESATDLGYLLHKHPDRAQQFTVSTGVVHVFYPEATPERCTVALVLEVDPIGLVRGRRHGGDAFALSQYVNDRPYAASSMLAVALGKVFRTAMAGKCAARPDLVDLPLPLEIHVPALPSVGGAAMVADLFEPLGWSVEASPIPLDETMPAWGDSRYLDLRLRGTVVLAQALSHLYVLLPVLDDAKHYWVSSDEVDKLIRSGSGWLAGHPRRELITRRFLVNQRELVSAAVARLAEADDLPPEALDNAVDGDSRTDDTVPLVVLRRQAVLEALHTVGAARVVDLGCGEGALLRDLIEDARFSEILGVDVSPRALQVAERRLNLDRMPDSQRARLRLLQSSLTYRDQRLAGYDAIVLMEVIEHLDPARLPALEKTVFTHARPGTVVVTTPNAEHNVRYEGLRAGTMRHRDHRFEWTRAEFAGWAEGVCASSGYHVRFVPIGDDDPEVGPPTQMAVFSRNDETERQAS</sequence>
<comment type="caution">
    <text evidence="14">The sequence shown here is derived from an EMBL/GenBank/DDBJ whole genome shotgun (WGS) entry which is preliminary data.</text>
</comment>
<dbReference type="GO" id="GO:0046872">
    <property type="term" value="F:metal ion binding"/>
    <property type="evidence" value="ECO:0007669"/>
    <property type="project" value="UniProtKB-KW"/>
</dbReference>
<dbReference type="GO" id="GO:0031047">
    <property type="term" value="P:regulatory ncRNA-mediated gene silencing"/>
    <property type="evidence" value="ECO:0007669"/>
    <property type="project" value="UniProtKB-KW"/>
</dbReference>
<comment type="similarity">
    <text evidence="2">Belongs to the methyltransferase superfamily. HEN1 family.</text>
</comment>